<dbReference type="HOGENOM" id="CLU_2797940_0_0_1"/>
<reference evidence="1" key="2">
    <citation type="submission" date="2015-03" db="UniProtKB">
        <authorList>
            <consortium name="EnsemblPlants"/>
        </authorList>
    </citation>
    <scope>IDENTIFICATION</scope>
</reference>
<organism evidence="1">
    <name type="scientific">Oryza barthii</name>
    <dbReference type="NCBI Taxonomy" id="65489"/>
    <lineage>
        <taxon>Eukaryota</taxon>
        <taxon>Viridiplantae</taxon>
        <taxon>Streptophyta</taxon>
        <taxon>Embryophyta</taxon>
        <taxon>Tracheophyta</taxon>
        <taxon>Spermatophyta</taxon>
        <taxon>Magnoliopsida</taxon>
        <taxon>Liliopsida</taxon>
        <taxon>Poales</taxon>
        <taxon>Poaceae</taxon>
        <taxon>BOP clade</taxon>
        <taxon>Oryzoideae</taxon>
        <taxon>Oryzeae</taxon>
        <taxon>Oryzinae</taxon>
        <taxon>Oryza</taxon>
    </lineage>
</organism>
<dbReference type="Proteomes" id="UP000026960">
    <property type="component" value="Chromosome 10"/>
</dbReference>
<sequence>MKNVIEGPHGHLLPGKGGINPQHANAWPFLYSSAPEPRHADTTNAADMTRGPMRMWAPHVSGVSVWAT</sequence>
<dbReference type="AlphaFoldDB" id="A0A0D3HFM4"/>
<dbReference type="PaxDb" id="65489-OBART10G15730.1"/>
<dbReference type="EnsemblPlants" id="OBART10G15730.1">
    <property type="protein sequence ID" value="OBART10G15730.1"/>
    <property type="gene ID" value="OBART10G15730"/>
</dbReference>
<proteinExistence type="predicted"/>
<dbReference type="Gramene" id="OBART10G15730.1">
    <property type="protein sequence ID" value="OBART10G15730.1"/>
    <property type="gene ID" value="OBART10G15730"/>
</dbReference>
<accession>A0A0D3HFM4</accession>
<evidence type="ECO:0000313" key="1">
    <source>
        <dbReference type="EnsemblPlants" id="OBART10G15730.1"/>
    </source>
</evidence>
<evidence type="ECO:0000313" key="2">
    <source>
        <dbReference type="Proteomes" id="UP000026960"/>
    </source>
</evidence>
<reference evidence="1" key="1">
    <citation type="journal article" date="2009" name="Rice">
        <title>De Novo Next Generation Sequencing of Plant Genomes.</title>
        <authorList>
            <person name="Rounsley S."/>
            <person name="Marri P.R."/>
            <person name="Yu Y."/>
            <person name="He R."/>
            <person name="Sisneros N."/>
            <person name="Goicoechea J.L."/>
            <person name="Lee S.J."/>
            <person name="Angelova A."/>
            <person name="Kudrna D."/>
            <person name="Luo M."/>
            <person name="Affourtit J."/>
            <person name="Desany B."/>
            <person name="Knight J."/>
            <person name="Niazi F."/>
            <person name="Egholm M."/>
            <person name="Wing R.A."/>
        </authorList>
    </citation>
    <scope>NUCLEOTIDE SEQUENCE [LARGE SCALE GENOMIC DNA]</scope>
    <source>
        <strain evidence="1">cv. IRGC 105608</strain>
    </source>
</reference>
<protein>
    <submittedName>
        <fullName evidence="1">Uncharacterized protein</fullName>
    </submittedName>
</protein>
<keyword evidence="2" id="KW-1185">Reference proteome</keyword>
<name>A0A0D3HFM4_9ORYZ</name>